<proteinExistence type="predicted"/>
<evidence type="ECO:0000259" key="3">
    <source>
        <dbReference type="Pfam" id="PF07883"/>
    </source>
</evidence>
<dbReference type="InterPro" id="IPR051610">
    <property type="entry name" value="GPI/OXD"/>
</dbReference>
<reference evidence="4" key="1">
    <citation type="submission" date="2018-05" db="EMBL/GenBank/DDBJ databases">
        <authorList>
            <person name="Lanie J.A."/>
            <person name="Ng W.-L."/>
            <person name="Kazmierczak K.M."/>
            <person name="Andrzejewski T.M."/>
            <person name="Davidsen T.M."/>
            <person name="Wayne K.J."/>
            <person name="Tettelin H."/>
            <person name="Glass J.I."/>
            <person name="Rusch D."/>
            <person name="Podicherti R."/>
            <person name="Tsui H.-C.T."/>
            <person name="Winkler M.E."/>
        </authorList>
    </citation>
    <scope>NUCLEOTIDE SEQUENCE</scope>
</reference>
<dbReference type="Pfam" id="PF07883">
    <property type="entry name" value="Cupin_2"/>
    <property type="match status" value="1"/>
</dbReference>
<dbReference type="SUPFAM" id="SSF51182">
    <property type="entry name" value="RmlC-like cupins"/>
    <property type="match status" value="1"/>
</dbReference>
<organism evidence="4">
    <name type="scientific">marine metagenome</name>
    <dbReference type="NCBI Taxonomy" id="408172"/>
    <lineage>
        <taxon>unclassified sequences</taxon>
        <taxon>metagenomes</taxon>
        <taxon>ecological metagenomes</taxon>
    </lineage>
</organism>
<gene>
    <name evidence="4" type="ORF">METZ01_LOCUS391389</name>
</gene>
<feature type="non-terminal residue" evidence="4">
    <location>
        <position position="1"/>
    </location>
</feature>
<dbReference type="InterPro" id="IPR013096">
    <property type="entry name" value="Cupin_2"/>
</dbReference>
<name>A0A382UXQ8_9ZZZZ</name>
<feature type="region of interest" description="Disordered" evidence="2">
    <location>
        <begin position="154"/>
        <end position="187"/>
    </location>
</feature>
<evidence type="ECO:0000313" key="4">
    <source>
        <dbReference type="EMBL" id="SVD38535.1"/>
    </source>
</evidence>
<feature type="compositionally biased region" description="Basic and acidic residues" evidence="2">
    <location>
        <begin position="154"/>
        <end position="169"/>
    </location>
</feature>
<dbReference type="Gene3D" id="2.60.120.10">
    <property type="entry name" value="Jelly Rolls"/>
    <property type="match status" value="1"/>
</dbReference>
<sequence length="187" mass="20754">EMVKRKRSHFVTQGEARVERYPWGPHDWLCRPDLVDCDDIRLVRVEVPRSEGSPFHLHPGMQEVVYILQGKAEQWVGEEVRLLKAGEMAHIPAGKVHATFNAGRGVLKLLSVNTTAEADGPALVDVSGEEPWCSIRSLGTARLPEKLRVIEEARGKPAADDGKFRRTLESGRSAARKASPGRGKDRC</sequence>
<dbReference type="EMBL" id="UINC01147294">
    <property type="protein sequence ID" value="SVD38535.1"/>
    <property type="molecule type" value="Genomic_DNA"/>
</dbReference>
<dbReference type="GO" id="GO:0046872">
    <property type="term" value="F:metal ion binding"/>
    <property type="evidence" value="ECO:0007669"/>
    <property type="project" value="UniProtKB-KW"/>
</dbReference>
<dbReference type="PANTHER" id="PTHR35848">
    <property type="entry name" value="OXALATE-BINDING PROTEIN"/>
    <property type="match status" value="1"/>
</dbReference>
<dbReference type="InterPro" id="IPR014710">
    <property type="entry name" value="RmlC-like_jellyroll"/>
</dbReference>
<protein>
    <recommendedName>
        <fullName evidence="3">Cupin type-2 domain-containing protein</fullName>
    </recommendedName>
</protein>
<accession>A0A382UXQ8</accession>
<evidence type="ECO:0000256" key="2">
    <source>
        <dbReference type="SAM" id="MobiDB-lite"/>
    </source>
</evidence>
<dbReference type="PANTHER" id="PTHR35848:SF6">
    <property type="entry name" value="CUPIN TYPE-2 DOMAIN-CONTAINING PROTEIN"/>
    <property type="match status" value="1"/>
</dbReference>
<feature type="domain" description="Cupin type-2" evidence="3">
    <location>
        <begin position="44"/>
        <end position="112"/>
    </location>
</feature>
<evidence type="ECO:0000256" key="1">
    <source>
        <dbReference type="ARBA" id="ARBA00022723"/>
    </source>
</evidence>
<keyword evidence="1" id="KW-0479">Metal-binding</keyword>
<dbReference type="InterPro" id="IPR011051">
    <property type="entry name" value="RmlC_Cupin_sf"/>
</dbReference>
<dbReference type="AlphaFoldDB" id="A0A382UXQ8"/>